<feature type="transmembrane region" description="Helical" evidence="1">
    <location>
        <begin position="129"/>
        <end position="149"/>
    </location>
</feature>
<gene>
    <name evidence="2" type="ORF">DPMN_135548</name>
</gene>
<organism evidence="2 3">
    <name type="scientific">Dreissena polymorpha</name>
    <name type="common">Zebra mussel</name>
    <name type="synonym">Mytilus polymorpha</name>
    <dbReference type="NCBI Taxonomy" id="45954"/>
    <lineage>
        <taxon>Eukaryota</taxon>
        <taxon>Metazoa</taxon>
        <taxon>Spiralia</taxon>
        <taxon>Lophotrochozoa</taxon>
        <taxon>Mollusca</taxon>
        <taxon>Bivalvia</taxon>
        <taxon>Autobranchia</taxon>
        <taxon>Heteroconchia</taxon>
        <taxon>Euheterodonta</taxon>
        <taxon>Imparidentia</taxon>
        <taxon>Neoheterodontei</taxon>
        <taxon>Myida</taxon>
        <taxon>Dreissenoidea</taxon>
        <taxon>Dreissenidae</taxon>
        <taxon>Dreissena</taxon>
    </lineage>
</organism>
<comment type="caution">
    <text evidence="2">The sequence shown here is derived from an EMBL/GenBank/DDBJ whole genome shotgun (WGS) entry which is preliminary data.</text>
</comment>
<evidence type="ECO:0000313" key="3">
    <source>
        <dbReference type="Proteomes" id="UP000828390"/>
    </source>
</evidence>
<dbReference type="Proteomes" id="UP000828390">
    <property type="component" value="Unassembled WGS sequence"/>
</dbReference>
<name>A0A9D4JFX2_DREPO</name>
<protein>
    <submittedName>
        <fullName evidence="2">Uncharacterized protein</fullName>
    </submittedName>
</protein>
<proteinExistence type="predicted"/>
<dbReference type="AlphaFoldDB" id="A0A9D4JFX2"/>
<dbReference type="EMBL" id="JAIWYP010000006">
    <property type="protein sequence ID" value="KAH3807213.1"/>
    <property type="molecule type" value="Genomic_DNA"/>
</dbReference>
<sequence length="176" mass="19928">MDGVEYGFDQVEFPSKTYNFIKLDVRMSLQQTHWFSLIASLTHCMTRRKTRLEQSLMRTYRGQLVPVSLPPCDTGLVSRSPKHFIIHVTLEGDILDTYSMDIRHPWRLCLGSIIPNALSTHVKQLNGCIFPIVFNVTGIVSSVASLVVLRKRLALGLLLAIEPGIHFESKHRDVPS</sequence>
<keyword evidence="1" id="KW-0472">Membrane</keyword>
<keyword evidence="1" id="KW-1133">Transmembrane helix</keyword>
<reference evidence="2" key="1">
    <citation type="journal article" date="2019" name="bioRxiv">
        <title>The Genome of the Zebra Mussel, Dreissena polymorpha: A Resource for Invasive Species Research.</title>
        <authorList>
            <person name="McCartney M.A."/>
            <person name="Auch B."/>
            <person name="Kono T."/>
            <person name="Mallez S."/>
            <person name="Zhang Y."/>
            <person name="Obille A."/>
            <person name="Becker A."/>
            <person name="Abrahante J.E."/>
            <person name="Garbe J."/>
            <person name="Badalamenti J.P."/>
            <person name="Herman A."/>
            <person name="Mangelson H."/>
            <person name="Liachko I."/>
            <person name="Sullivan S."/>
            <person name="Sone E.D."/>
            <person name="Koren S."/>
            <person name="Silverstein K.A.T."/>
            <person name="Beckman K.B."/>
            <person name="Gohl D.M."/>
        </authorList>
    </citation>
    <scope>NUCLEOTIDE SEQUENCE</scope>
    <source>
        <strain evidence="2">Duluth1</strain>
        <tissue evidence="2">Whole animal</tissue>
    </source>
</reference>
<reference evidence="2" key="2">
    <citation type="submission" date="2020-11" db="EMBL/GenBank/DDBJ databases">
        <authorList>
            <person name="McCartney M.A."/>
            <person name="Auch B."/>
            <person name="Kono T."/>
            <person name="Mallez S."/>
            <person name="Becker A."/>
            <person name="Gohl D.M."/>
            <person name="Silverstein K.A.T."/>
            <person name="Koren S."/>
            <person name="Bechman K.B."/>
            <person name="Herman A."/>
            <person name="Abrahante J.E."/>
            <person name="Garbe J."/>
        </authorList>
    </citation>
    <scope>NUCLEOTIDE SEQUENCE</scope>
    <source>
        <strain evidence="2">Duluth1</strain>
        <tissue evidence="2">Whole animal</tissue>
    </source>
</reference>
<keyword evidence="3" id="KW-1185">Reference proteome</keyword>
<evidence type="ECO:0000256" key="1">
    <source>
        <dbReference type="SAM" id="Phobius"/>
    </source>
</evidence>
<accession>A0A9D4JFX2</accession>
<evidence type="ECO:0000313" key="2">
    <source>
        <dbReference type="EMBL" id="KAH3807213.1"/>
    </source>
</evidence>
<keyword evidence="1" id="KW-0812">Transmembrane</keyword>